<dbReference type="Proteomes" id="UP001283361">
    <property type="component" value="Unassembled WGS sequence"/>
</dbReference>
<evidence type="ECO:0000313" key="1">
    <source>
        <dbReference type="EMBL" id="KAK3789613.1"/>
    </source>
</evidence>
<keyword evidence="2" id="KW-1185">Reference proteome</keyword>
<comment type="caution">
    <text evidence="1">The sequence shown here is derived from an EMBL/GenBank/DDBJ whole genome shotgun (WGS) entry which is preliminary data.</text>
</comment>
<organism evidence="1 2">
    <name type="scientific">Elysia crispata</name>
    <name type="common">lettuce slug</name>
    <dbReference type="NCBI Taxonomy" id="231223"/>
    <lineage>
        <taxon>Eukaryota</taxon>
        <taxon>Metazoa</taxon>
        <taxon>Spiralia</taxon>
        <taxon>Lophotrochozoa</taxon>
        <taxon>Mollusca</taxon>
        <taxon>Gastropoda</taxon>
        <taxon>Heterobranchia</taxon>
        <taxon>Euthyneura</taxon>
        <taxon>Panpulmonata</taxon>
        <taxon>Sacoglossa</taxon>
        <taxon>Placobranchoidea</taxon>
        <taxon>Plakobranchidae</taxon>
        <taxon>Elysia</taxon>
    </lineage>
</organism>
<dbReference type="EMBL" id="JAWDGP010001648">
    <property type="protein sequence ID" value="KAK3789613.1"/>
    <property type="molecule type" value="Genomic_DNA"/>
</dbReference>
<dbReference type="AlphaFoldDB" id="A0AAE1E1Q3"/>
<accession>A0AAE1E1Q3</accession>
<proteinExistence type="predicted"/>
<evidence type="ECO:0000313" key="2">
    <source>
        <dbReference type="Proteomes" id="UP001283361"/>
    </source>
</evidence>
<sequence>MLANETVKIFQRAKLDVDMPYFSWQLKVMCMRKPVYDLTIGNIEGSGKADDPDPLWKPEACDATRKPAEAEDCTTPFKVAEKVDMTIIDREKLIEMQASDTSLDRCMNEKSLSRSKENKWNF</sequence>
<gene>
    <name evidence="1" type="ORF">RRG08_065679</name>
</gene>
<name>A0AAE1E1Q3_9GAST</name>
<reference evidence="1" key="1">
    <citation type="journal article" date="2023" name="G3 (Bethesda)">
        <title>A reference genome for the long-term kleptoplast-retaining sea slug Elysia crispata morphotype clarki.</title>
        <authorList>
            <person name="Eastman K.E."/>
            <person name="Pendleton A.L."/>
            <person name="Shaikh M.A."/>
            <person name="Suttiyut T."/>
            <person name="Ogas R."/>
            <person name="Tomko P."/>
            <person name="Gavelis G."/>
            <person name="Widhalm J.R."/>
            <person name="Wisecaver J.H."/>
        </authorList>
    </citation>
    <scope>NUCLEOTIDE SEQUENCE</scope>
    <source>
        <strain evidence="1">ECLA1</strain>
    </source>
</reference>
<protein>
    <submittedName>
        <fullName evidence="1">Uncharacterized protein</fullName>
    </submittedName>
</protein>